<feature type="transmembrane region" description="Helical" evidence="1">
    <location>
        <begin position="285"/>
        <end position="304"/>
    </location>
</feature>
<dbReference type="EMBL" id="FNPV01000007">
    <property type="protein sequence ID" value="SDZ03381.1"/>
    <property type="molecule type" value="Genomic_DNA"/>
</dbReference>
<keyword evidence="3" id="KW-1185">Reference proteome</keyword>
<dbReference type="AlphaFoldDB" id="A0A1H3PQZ5"/>
<dbReference type="STRING" id="159292.SAMN05192546_10732"/>
<evidence type="ECO:0000313" key="2">
    <source>
        <dbReference type="EMBL" id="SDZ03381.1"/>
    </source>
</evidence>
<proteinExistence type="predicted"/>
<organism evidence="2 3">
    <name type="scientific">Tindallia californiensis</name>
    <dbReference type="NCBI Taxonomy" id="159292"/>
    <lineage>
        <taxon>Bacteria</taxon>
        <taxon>Bacillati</taxon>
        <taxon>Bacillota</taxon>
        <taxon>Clostridia</taxon>
        <taxon>Peptostreptococcales</taxon>
        <taxon>Tindalliaceae</taxon>
        <taxon>Tindallia</taxon>
    </lineage>
</organism>
<accession>A0A1H3PQZ5</accession>
<keyword evidence="1" id="KW-1133">Transmembrane helix</keyword>
<evidence type="ECO:0000313" key="3">
    <source>
        <dbReference type="Proteomes" id="UP000199230"/>
    </source>
</evidence>
<dbReference type="Proteomes" id="UP000199230">
    <property type="component" value="Unassembled WGS sequence"/>
</dbReference>
<dbReference type="RefSeq" id="WP_093314187.1">
    <property type="nucleotide sequence ID" value="NZ_FNPV01000007.1"/>
</dbReference>
<name>A0A1H3PQZ5_9FIRM</name>
<evidence type="ECO:0000256" key="1">
    <source>
        <dbReference type="SAM" id="Phobius"/>
    </source>
</evidence>
<protein>
    <submittedName>
        <fullName evidence="2">Uncharacterized protein</fullName>
    </submittedName>
</protein>
<feature type="transmembrane region" description="Helical" evidence="1">
    <location>
        <begin position="252"/>
        <end position="273"/>
    </location>
</feature>
<reference evidence="2 3" key="1">
    <citation type="submission" date="2016-10" db="EMBL/GenBank/DDBJ databases">
        <authorList>
            <person name="de Groot N.N."/>
        </authorList>
    </citation>
    <scope>NUCLEOTIDE SEQUENCE [LARGE SCALE GENOMIC DNA]</scope>
    <source>
        <strain evidence="2 3">APO</strain>
    </source>
</reference>
<keyword evidence="1" id="KW-0812">Transmembrane</keyword>
<sequence>MKEKIQVEAYYPDEINGSERFKLILEIKNLSDNEIVIKNVKEHLSPGKITYLDTSSTHYDLENMFFYKNSILDEMWEQTKDASKILMLKKYPIKYRLAKILRFLSENFILYSLTRIIDTNELYKTYFPEEHYNNSFYLNDQTLEILKADYIEKLDDDNEIKKAFIRNEKKLESLNKKIDECSKTNDGKEIEFGKIVKPNNYTKISMQFTCHMKWKYSKENFIINILYKDKDGTFNEVFKDIDLSIKPSKLTVIWGAILGVVITILLTKTTEIIGLIDGSIHDSSIIFSSFLDFILAICLGFFVYDGSRKSSIKAEGISGGAILGVLAVMGKEKLLEIFSILIK</sequence>
<keyword evidence="1" id="KW-0472">Membrane</keyword>
<gene>
    <name evidence="2" type="ORF">SAMN05192546_10732</name>
</gene>